<feature type="domain" description="Putative zinc-finger" evidence="1">
    <location>
        <begin position="6"/>
        <end position="39"/>
    </location>
</feature>
<organism evidence="2 3">
    <name type="scientific">Peribacillus frigoritolerans</name>
    <dbReference type="NCBI Taxonomy" id="450367"/>
    <lineage>
        <taxon>Bacteria</taxon>
        <taxon>Bacillati</taxon>
        <taxon>Bacillota</taxon>
        <taxon>Bacilli</taxon>
        <taxon>Bacillales</taxon>
        <taxon>Bacillaceae</taxon>
        <taxon>Peribacillus</taxon>
    </lineage>
</organism>
<evidence type="ECO:0000259" key="1">
    <source>
        <dbReference type="Pfam" id="PF13490"/>
    </source>
</evidence>
<dbReference type="EMBL" id="JAGTPW010000002">
    <property type="protein sequence ID" value="MBR8643903.1"/>
    <property type="molecule type" value="Genomic_DNA"/>
</dbReference>
<reference evidence="2" key="1">
    <citation type="submission" date="2021-04" db="EMBL/GenBank/DDBJ databases">
        <title>Whole genome sequencing of Enterococci isolates from hospitalized patients.</title>
        <authorList>
            <person name="Ogoti B.M."/>
            <person name="Onyambu F.G."/>
        </authorList>
    </citation>
    <scope>NUCLEOTIDE SEQUENCE</scope>
    <source>
        <strain evidence="2">242</strain>
    </source>
</reference>
<dbReference type="Proteomes" id="UP000680045">
    <property type="component" value="Unassembled WGS sequence"/>
</dbReference>
<gene>
    <name evidence="2" type="ORF">KEH51_01450</name>
</gene>
<comment type="caution">
    <text evidence="2">The sequence shown here is derived from an EMBL/GenBank/DDBJ whole genome shotgun (WGS) entry which is preliminary data.</text>
</comment>
<dbReference type="Pfam" id="PF13490">
    <property type="entry name" value="zf-HC2"/>
    <property type="match status" value="1"/>
</dbReference>
<proteinExistence type="predicted"/>
<evidence type="ECO:0000313" key="2">
    <source>
        <dbReference type="EMBL" id="MBR8643903.1"/>
    </source>
</evidence>
<dbReference type="InterPro" id="IPR027383">
    <property type="entry name" value="Znf_put"/>
</dbReference>
<accession>A0A941FFN2</accession>
<sequence>MGKVSCEIIKDMLPLYYDSVCSDDSKRMVEEHLSECNNCKVEFKKFKMKFIFRKSIIENRTDSNVIKIYLLRGKDCG</sequence>
<name>A0A941FFN2_9BACI</name>
<dbReference type="AlphaFoldDB" id="A0A941FFN2"/>
<evidence type="ECO:0000313" key="3">
    <source>
        <dbReference type="Proteomes" id="UP000680045"/>
    </source>
</evidence>
<protein>
    <submittedName>
        <fullName evidence="2">Zf-HC2 domain-containing protein</fullName>
    </submittedName>
</protein>